<dbReference type="Gene3D" id="3.30.565.10">
    <property type="entry name" value="Histidine kinase-like ATPase, C-terminal domain"/>
    <property type="match status" value="1"/>
</dbReference>
<feature type="transmembrane region" description="Helical" evidence="2">
    <location>
        <begin position="186"/>
        <end position="210"/>
    </location>
</feature>
<dbReference type="Gene3D" id="1.10.287.130">
    <property type="match status" value="1"/>
</dbReference>
<dbReference type="SUPFAM" id="SSF55874">
    <property type="entry name" value="ATPase domain of HSP90 chaperone/DNA topoisomerase II/histidine kinase"/>
    <property type="match status" value="1"/>
</dbReference>
<dbReference type="GO" id="GO:0000155">
    <property type="term" value="F:phosphorelay sensor kinase activity"/>
    <property type="evidence" value="ECO:0007669"/>
    <property type="project" value="InterPro"/>
</dbReference>
<dbReference type="InterPro" id="IPR036097">
    <property type="entry name" value="HisK_dim/P_sf"/>
</dbReference>
<dbReference type="PROSITE" id="PS50109">
    <property type="entry name" value="HIS_KIN"/>
    <property type="match status" value="1"/>
</dbReference>
<dbReference type="Pfam" id="PF02518">
    <property type="entry name" value="HATPase_c"/>
    <property type="match status" value="1"/>
</dbReference>
<evidence type="ECO:0000259" key="3">
    <source>
        <dbReference type="PROSITE" id="PS50109"/>
    </source>
</evidence>
<dbReference type="InterPro" id="IPR005467">
    <property type="entry name" value="His_kinase_dom"/>
</dbReference>
<proteinExistence type="predicted"/>
<organism evidence="4 5">
    <name type="scientific">Shewanella woodyi (strain ATCC 51908 / MS32)</name>
    <dbReference type="NCBI Taxonomy" id="392500"/>
    <lineage>
        <taxon>Bacteria</taxon>
        <taxon>Pseudomonadati</taxon>
        <taxon>Pseudomonadota</taxon>
        <taxon>Gammaproteobacteria</taxon>
        <taxon>Alteromonadales</taxon>
        <taxon>Shewanellaceae</taxon>
        <taxon>Shewanella</taxon>
    </lineage>
</organism>
<dbReference type="Pfam" id="PF12729">
    <property type="entry name" value="4HB_MCP_1"/>
    <property type="match status" value="1"/>
</dbReference>
<keyword evidence="2" id="KW-1133">Transmembrane helix</keyword>
<keyword evidence="2" id="KW-0812">Transmembrane</keyword>
<evidence type="ECO:0000256" key="1">
    <source>
        <dbReference type="SAM" id="Coils"/>
    </source>
</evidence>
<gene>
    <name evidence="4" type="ordered locus">Swoo_2375</name>
</gene>
<evidence type="ECO:0000313" key="5">
    <source>
        <dbReference type="Proteomes" id="UP000002168"/>
    </source>
</evidence>
<dbReference type="HOGENOM" id="CLU_000445_133_5_6"/>
<dbReference type="InterPro" id="IPR024478">
    <property type="entry name" value="HlyB_4HB_MCP"/>
</dbReference>
<dbReference type="EMBL" id="CP000961">
    <property type="protein sequence ID" value="ACA86654.1"/>
    <property type="molecule type" value="Genomic_DNA"/>
</dbReference>
<dbReference type="InterPro" id="IPR036890">
    <property type="entry name" value="HATPase_C_sf"/>
</dbReference>
<evidence type="ECO:0000256" key="2">
    <source>
        <dbReference type="SAM" id="Phobius"/>
    </source>
</evidence>
<dbReference type="AlphaFoldDB" id="B1KFB3"/>
<dbReference type="PANTHER" id="PTHR43065:SF42">
    <property type="entry name" value="TWO-COMPONENT SENSOR PPRA"/>
    <property type="match status" value="1"/>
</dbReference>
<keyword evidence="4" id="KW-0418">Kinase</keyword>
<reference evidence="4 5" key="1">
    <citation type="submission" date="2008-02" db="EMBL/GenBank/DDBJ databases">
        <title>Complete sequence of Shewanella woodyi ATCC 51908.</title>
        <authorList>
            <consortium name="US DOE Joint Genome Institute"/>
            <person name="Copeland A."/>
            <person name="Lucas S."/>
            <person name="Lapidus A."/>
            <person name="Glavina del Rio T."/>
            <person name="Dalin E."/>
            <person name="Tice H."/>
            <person name="Bruce D."/>
            <person name="Goodwin L."/>
            <person name="Pitluck S."/>
            <person name="Sims D."/>
            <person name="Brettin T."/>
            <person name="Detter J.C."/>
            <person name="Han C."/>
            <person name="Kuske C.R."/>
            <person name="Schmutz J."/>
            <person name="Larimer F."/>
            <person name="Land M."/>
            <person name="Hauser L."/>
            <person name="Kyrpides N."/>
            <person name="Lykidis A."/>
            <person name="Zhao J.-S."/>
            <person name="Richardson P."/>
        </authorList>
    </citation>
    <scope>NUCLEOTIDE SEQUENCE [LARGE SCALE GENOMIC DNA]</scope>
    <source>
        <strain evidence="5">ATCC 51908 / MS32</strain>
    </source>
</reference>
<dbReference type="STRING" id="392500.Swoo_2375"/>
<dbReference type="SMART" id="SM00387">
    <property type="entry name" value="HATPase_c"/>
    <property type="match status" value="1"/>
</dbReference>
<dbReference type="eggNOG" id="COG4191">
    <property type="taxonomic scope" value="Bacteria"/>
</dbReference>
<name>B1KFB3_SHEWM</name>
<keyword evidence="4" id="KW-0808">Transferase</keyword>
<dbReference type="Proteomes" id="UP000002168">
    <property type="component" value="Chromosome"/>
</dbReference>
<sequence length="504" mass="57522" precursor="true">MQLLKGIYLFTFKNKVVLASSITLLSFIVIGAFTTYSLLKLKQEFETLFTISELRTRVIFQAHNSVLNMESELIKLVIADEKKQIRKSSVASIRATALLDESLQQLQLELPNNQTVNTLSRNLNEIKPFRMKIIGLAKSNRDQEALKIIDDIAPITALIGEDLNKIIIQDRKELNLLFNDYKNSEITILLIFSIIIALAVILLIVANANLQKTKMALNKLNHQLEHKVKSRTEQLERSYNEIENTLEQLKITQSQLIESEKMASLGGLVSGISHELNTPIGVCITSGSFLIDSTSIFEKRFLEGLIDETDCQEYIEVNKESMALILSNLNKCSELIQYFKKISTQQTSEEPELFYIKQYIDETVLYTRTHFKETHSNIKVNCSDTLQVKLVIGVLNEIIMNLVMNSLQHGYDKILDEPVEVNIEVTKSDNRVKIRYWDSGKGINKADIDKAFEPFYTTKRGEGRNGLGLTIVYNLVRHSLNGKIECLYNENNQMQFVIEFPDNI</sequence>
<keyword evidence="2" id="KW-0472">Membrane</keyword>
<keyword evidence="1" id="KW-0175">Coiled coil</keyword>
<feature type="coiled-coil region" evidence="1">
    <location>
        <begin position="207"/>
        <end position="259"/>
    </location>
</feature>
<dbReference type="PANTHER" id="PTHR43065">
    <property type="entry name" value="SENSOR HISTIDINE KINASE"/>
    <property type="match status" value="1"/>
</dbReference>
<protein>
    <submittedName>
        <fullName evidence="4">Integral membrane sensor signal transduction histidine kinase</fullName>
    </submittedName>
</protein>
<evidence type="ECO:0000313" key="4">
    <source>
        <dbReference type="EMBL" id="ACA86654.1"/>
    </source>
</evidence>
<dbReference type="InterPro" id="IPR003594">
    <property type="entry name" value="HATPase_dom"/>
</dbReference>
<accession>B1KFB3</accession>
<feature type="domain" description="Histidine kinase" evidence="3">
    <location>
        <begin position="271"/>
        <end position="504"/>
    </location>
</feature>
<dbReference type="RefSeq" id="WP_012324996.1">
    <property type="nucleotide sequence ID" value="NC_010506.1"/>
</dbReference>
<dbReference type="SUPFAM" id="SSF47384">
    <property type="entry name" value="Homodimeric domain of signal transducing histidine kinase"/>
    <property type="match status" value="1"/>
</dbReference>
<dbReference type="KEGG" id="swd:Swoo_2375"/>
<keyword evidence="5" id="KW-1185">Reference proteome</keyword>
<feature type="transmembrane region" description="Helical" evidence="2">
    <location>
        <begin position="16"/>
        <end position="39"/>
    </location>
</feature>